<comment type="caution">
    <text evidence="2">The sequence shown here is derived from an EMBL/GenBank/DDBJ whole genome shotgun (WGS) entry which is preliminary data.</text>
</comment>
<evidence type="ECO:0000313" key="3">
    <source>
        <dbReference type="Proteomes" id="UP000728185"/>
    </source>
</evidence>
<protein>
    <submittedName>
        <fullName evidence="2">Uncharacterized protein</fullName>
    </submittedName>
</protein>
<gene>
    <name evidence="2" type="ORF">FBUS_06096</name>
</gene>
<dbReference type="AlphaFoldDB" id="A0A8E0RVP9"/>
<keyword evidence="3" id="KW-1185">Reference proteome</keyword>
<proteinExistence type="predicted"/>
<reference evidence="2" key="1">
    <citation type="submission" date="2019-05" db="EMBL/GenBank/DDBJ databases">
        <title>Annotation for the trematode Fasciolopsis buski.</title>
        <authorList>
            <person name="Choi Y.-J."/>
        </authorList>
    </citation>
    <scope>NUCLEOTIDE SEQUENCE</scope>
    <source>
        <strain evidence="2">HT</strain>
        <tissue evidence="2">Whole worm</tissue>
    </source>
</reference>
<feature type="region of interest" description="Disordered" evidence="1">
    <location>
        <begin position="121"/>
        <end position="154"/>
    </location>
</feature>
<evidence type="ECO:0000256" key="1">
    <source>
        <dbReference type="SAM" id="MobiDB-lite"/>
    </source>
</evidence>
<dbReference type="EMBL" id="LUCM01007907">
    <property type="protein sequence ID" value="KAA0189212.1"/>
    <property type="molecule type" value="Genomic_DNA"/>
</dbReference>
<sequence>MEGGVVSTSTTPVGGVHRDTSFTINVSLSSSGDCLPSAGVSTESSDSRHLDLTSMATWNDDDCSKNRCPISRPQKLPDDDEDEIDNLVYTDPHRLWTNGTLACSLASNRFTKPLPVGKPCPAATSSPYDTDSPEHIHSSDKTGPNVGFPDEKENFPEVETRYYVVERYYGPEPRQPLLNRFGQQR</sequence>
<organism evidence="2 3">
    <name type="scientific">Fasciolopsis buskii</name>
    <dbReference type="NCBI Taxonomy" id="27845"/>
    <lineage>
        <taxon>Eukaryota</taxon>
        <taxon>Metazoa</taxon>
        <taxon>Spiralia</taxon>
        <taxon>Lophotrochozoa</taxon>
        <taxon>Platyhelminthes</taxon>
        <taxon>Trematoda</taxon>
        <taxon>Digenea</taxon>
        <taxon>Plagiorchiida</taxon>
        <taxon>Echinostomata</taxon>
        <taxon>Echinostomatoidea</taxon>
        <taxon>Fasciolidae</taxon>
        <taxon>Fasciolopsis</taxon>
    </lineage>
</organism>
<name>A0A8E0RVP9_9TREM</name>
<dbReference type="Proteomes" id="UP000728185">
    <property type="component" value="Unassembled WGS sequence"/>
</dbReference>
<accession>A0A8E0RVP9</accession>
<evidence type="ECO:0000313" key="2">
    <source>
        <dbReference type="EMBL" id="KAA0189212.1"/>
    </source>
</evidence>
<dbReference type="OrthoDB" id="6279972at2759"/>